<evidence type="ECO:0000313" key="3">
    <source>
        <dbReference type="Proteomes" id="UP000886998"/>
    </source>
</evidence>
<evidence type="ECO:0000313" key="2">
    <source>
        <dbReference type="EMBL" id="GFS55008.1"/>
    </source>
</evidence>
<keyword evidence="1" id="KW-1133">Transmembrane helix</keyword>
<organism evidence="2 3">
    <name type="scientific">Trichonephila inaurata madagascariensis</name>
    <dbReference type="NCBI Taxonomy" id="2747483"/>
    <lineage>
        <taxon>Eukaryota</taxon>
        <taxon>Metazoa</taxon>
        <taxon>Ecdysozoa</taxon>
        <taxon>Arthropoda</taxon>
        <taxon>Chelicerata</taxon>
        <taxon>Arachnida</taxon>
        <taxon>Araneae</taxon>
        <taxon>Araneomorphae</taxon>
        <taxon>Entelegynae</taxon>
        <taxon>Araneoidea</taxon>
        <taxon>Nephilidae</taxon>
        <taxon>Trichonephila</taxon>
        <taxon>Trichonephila inaurata</taxon>
    </lineage>
</organism>
<feature type="transmembrane region" description="Helical" evidence="1">
    <location>
        <begin position="6"/>
        <end position="22"/>
    </location>
</feature>
<gene>
    <name evidence="2" type="ORF">TNIN_335341</name>
</gene>
<comment type="caution">
    <text evidence="2">The sequence shown here is derived from an EMBL/GenBank/DDBJ whole genome shotgun (WGS) entry which is preliminary data.</text>
</comment>
<keyword evidence="3" id="KW-1185">Reference proteome</keyword>
<evidence type="ECO:0000256" key="1">
    <source>
        <dbReference type="SAM" id="Phobius"/>
    </source>
</evidence>
<keyword evidence="1" id="KW-0812">Transmembrane</keyword>
<dbReference type="OrthoDB" id="10511725at2759"/>
<reference evidence="2" key="1">
    <citation type="submission" date="2020-08" db="EMBL/GenBank/DDBJ databases">
        <title>Multicomponent nature underlies the extraordinary mechanical properties of spider dragline silk.</title>
        <authorList>
            <person name="Kono N."/>
            <person name="Nakamura H."/>
            <person name="Mori M."/>
            <person name="Yoshida Y."/>
            <person name="Ohtoshi R."/>
            <person name="Malay A.D."/>
            <person name="Moran D.A.P."/>
            <person name="Tomita M."/>
            <person name="Numata K."/>
            <person name="Arakawa K."/>
        </authorList>
    </citation>
    <scope>NUCLEOTIDE SEQUENCE</scope>
</reference>
<proteinExistence type="predicted"/>
<sequence>MTCGIVILIVVTLAFQIYVVILKRYTENGHPFQLYANSIWSNPLKSKSSSSKVEERRALLEEELMSTKLDKDVRELKKVLETITGKMHFIDSAALRQTYESAEHYTTLKRKLFHWIL</sequence>
<keyword evidence="1" id="KW-0472">Membrane</keyword>
<dbReference type="AlphaFoldDB" id="A0A8X6IRT1"/>
<name>A0A8X6IRT1_9ARAC</name>
<protein>
    <submittedName>
        <fullName evidence="2">Uncharacterized protein</fullName>
    </submittedName>
</protein>
<dbReference type="EMBL" id="BMAV01026984">
    <property type="protein sequence ID" value="GFS55008.1"/>
    <property type="molecule type" value="Genomic_DNA"/>
</dbReference>
<dbReference type="Proteomes" id="UP000886998">
    <property type="component" value="Unassembled WGS sequence"/>
</dbReference>
<accession>A0A8X6IRT1</accession>